<feature type="compositionally biased region" description="Basic and acidic residues" evidence="5">
    <location>
        <begin position="118"/>
        <end position="128"/>
    </location>
</feature>
<name>A0A953HPC8_9BACT</name>
<dbReference type="SUPFAM" id="SSF55174">
    <property type="entry name" value="Alpha-L RNA-binding motif"/>
    <property type="match status" value="1"/>
</dbReference>
<evidence type="ECO:0000313" key="7">
    <source>
        <dbReference type="EMBL" id="MBY5958789.1"/>
    </source>
</evidence>
<dbReference type="RefSeq" id="WP_222580328.1">
    <property type="nucleotide sequence ID" value="NZ_JAHVHU010000010.1"/>
</dbReference>
<dbReference type="Proteomes" id="UP000753961">
    <property type="component" value="Unassembled WGS sequence"/>
</dbReference>
<dbReference type="GO" id="GO:0034605">
    <property type="term" value="P:cellular response to heat"/>
    <property type="evidence" value="ECO:0007669"/>
    <property type="project" value="InterPro"/>
</dbReference>
<keyword evidence="3" id="KW-0238">DNA-binding</keyword>
<dbReference type="Gene3D" id="3.10.290.10">
    <property type="entry name" value="RNA-binding S4 domain"/>
    <property type="match status" value="1"/>
</dbReference>
<sequence length="128" mass="15009">MADARIDQWLWSVRIFKSRTKANEACKKGKVWINGNKVKPSMTVSQDDHIKVGKNRFLYEFIVLKTIKKRVGAPEAQQCYQDITPEEELKKFDRWYVGKTLGEFRDKGAGRPTKKERRAIEEFKSLDE</sequence>
<reference evidence="7" key="1">
    <citation type="submission" date="2021-06" db="EMBL/GenBank/DDBJ databases">
        <title>44 bacteria genomes isolated from Dapeng, Shenzhen.</title>
        <authorList>
            <person name="Zheng W."/>
            <person name="Yu S."/>
            <person name="Huang Y."/>
        </authorList>
    </citation>
    <scope>NUCLEOTIDE SEQUENCE</scope>
    <source>
        <strain evidence="7">DP5N28-2</strain>
    </source>
</reference>
<dbReference type="SMART" id="SM00363">
    <property type="entry name" value="S4"/>
    <property type="match status" value="1"/>
</dbReference>
<evidence type="ECO:0000259" key="6">
    <source>
        <dbReference type="SMART" id="SM00363"/>
    </source>
</evidence>
<gene>
    <name evidence="7" type="ORF">KUV50_11625</name>
</gene>
<dbReference type="InterPro" id="IPR002942">
    <property type="entry name" value="S4_RNA-bd"/>
</dbReference>
<evidence type="ECO:0000256" key="1">
    <source>
        <dbReference type="ARBA" id="ARBA00008396"/>
    </source>
</evidence>
<proteinExistence type="inferred from homology"/>
<evidence type="ECO:0000256" key="5">
    <source>
        <dbReference type="SAM" id="MobiDB-lite"/>
    </source>
</evidence>
<dbReference type="GO" id="GO:0043023">
    <property type="term" value="F:ribosomal large subunit binding"/>
    <property type="evidence" value="ECO:0007669"/>
    <property type="project" value="InterPro"/>
</dbReference>
<dbReference type="InterPro" id="IPR025708">
    <property type="entry name" value="HSP15"/>
</dbReference>
<dbReference type="GO" id="GO:0003727">
    <property type="term" value="F:single-stranded RNA binding"/>
    <property type="evidence" value="ECO:0007669"/>
    <property type="project" value="InterPro"/>
</dbReference>
<evidence type="ECO:0000256" key="4">
    <source>
        <dbReference type="PROSITE-ProRule" id="PRU00182"/>
    </source>
</evidence>
<keyword evidence="8" id="KW-1185">Reference proteome</keyword>
<comment type="caution">
    <text evidence="7">The sequence shown here is derived from an EMBL/GenBank/DDBJ whole genome shotgun (WGS) entry which is preliminary data.</text>
</comment>
<dbReference type="CDD" id="cd00165">
    <property type="entry name" value="S4"/>
    <property type="match status" value="1"/>
</dbReference>
<dbReference type="GO" id="GO:0003677">
    <property type="term" value="F:DNA binding"/>
    <property type="evidence" value="ECO:0007669"/>
    <property type="project" value="UniProtKB-KW"/>
</dbReference>
<evidence type="ECO:0000256" key="2">
    <source>
        <dbReference type="ARBA" id="ARBA00022884"/>
    </source>
</evidence>
<keyword evidence="2 4" id="KW-0694">RNA-binding</keyword>
<feature type="region of interest" description="Disordered" evidence="5">
    <location>
        <begin position="105"/>
        <end position="128"/>
    </location>
</feature>
<accession>A0A953HPC8</accession>
<organism evidence="7 8">
    <name type="scientific">Membranihabitans marinus</name>
    <dbReference type="NCBI Taxonomy" id="1227546"/>
    <lineage>
        <taxon>Bacteria</taxon>
        <taxon>Pseudomonadati</taxon>
        <taxon>Bacteroidota</taxon>
        <taxon>Saprospiria</taxon>
        <taxon>Saprospirales</taxon>
        <taxon>Saprospiraceae</taxon>
        <taxon>Membranihabitans</taxon>
    </lineage>
</organism>
<protein>
    <submittedName>
        <fullName evidence="7">RNA-binding S4 domain-containing protein</fullName>
    </submittedName>
</protein>
<dbReference type="AlphaFoldDB" id="A0A953HPC8"/>
<dbReference type="Pfam" id="PF01479">
    <property type="entry name" value="S4"/>
    <property type="match status" value="1"/>
</dbReference>
<dbReference type="InterPro" id="IPR036986">
    <property type="entry name" value="S4_RNA-bd_sf"/>
</dbReference>
<feature type="domain" description="RNA-binding S4" evidence="6">
    <location>
        <begin position="4"/>
        <end position="63"/>
    </location>
</feature>
<evidence type="ECO:0000313" key="8">
    <source>
        <dbReference type="Proteomes" id="UP000753961"/>
    </source>
</evidence>
<dbReference type="PROSITE" id="PS50889">
    <property type="entry name" value="S4"/>
    <property type="match status" value="1"/>
</dbReference>
<dbReference type="PIRSF" id="PIRSF016821">
    <property type="entry name" value="HSP15"/>
    <property type="match status" value="1"/>
</dbReference>
<dbReference type="EMBL" id="JAHVHU010000010">
    <property type="protein sequence ID" value="MBY5958789.1"/>
    <property type="molecule type" value="Genomic_DNA"/>
</dbReference>
<evidence type="ECO:0000256" key="3">
    <source>
        <dbReference type="ARBA" id="ARBA00023125"/>
    </source>
</evidence>
<comment type="similarity">
    <text evidence="1">Belongs to the HSP15 family.</text>
</comment>